<dbReference type="InterPro" id="IPR058245">
    <property type="entry name" value="NreC/VraR/RcsB-like_REC"/>
</dbReference>
<dbReference type="SMART" id="SM00448">
    <property type="entry name" value="REC"/>
    <property type="match status" value="1"/>
</dbReference>
<accession>A0A0F9QL52</accession>
<evidence type="ECO:0000313" key="3">
    <source>
        <dbReference type="EMBL" id="KKN44880.1"/>
    </source>
</evidence>
<organism evidence="3">
    <name type="scientific">marine sediment metagenome</name>
    <dbReference type="NCBI Taxonomy" id="412755"/>
    <lineage>
        <taxon>unclassified sequences</taxon>
        <taxon>metagenomes</taxon>
        <taxon>ecological metagenomes</taxon>
    </lineage>
</organism>
<proteinExistence type="predicted"/>
<evidence type="ECO:0000256" key="1">
    <source>
        <dbReference type="ARBA" id="ARBA00022553"/>
    </source>
</evidence>
<feature type="domain" description="Response regulatory" evidence="2">
    <location>
        <begin position="2"/>
        <end position="118"/>
    </location>
</feature>
<dbReference type="AlphaFoldDB" id="A0A0F9QL52"/>
<dbReference type="PANTHER" id="PTHR44591:SF24">
    <property type="entry name" value="PROTEIN-GLUTAMATE METHYLESTERASE_PROTEIN-GLUTAMINE GLUTAMINASE 1"/>
    <property type="match status" value="1"/>
</dbReference>
<evidence type="ECO:0000259" key="2">
    <source>
        <dbReference type="PROSITE" id="PS50110"/>
    </source>
</evidence>
<dbReference type="Pfam" id="PF00072">
    <property type="entry name" value="Response_reg"/>
    <property type="match status" value="1"/>
</dbReference>
<reference evidence="3" key="1">
    <citation type="journal article" date="2015" name="Nature">
        <title>Complex archaea that bridge the gap between prokaryotes and eukaryotes.</title>
        <authorList>
            <person name="Spang A."/>
            <person name="Saw J.H."/>
            <person name="Jorgensen S.L."/>
            <person name="Zaremba-Niedzwiedzka K."/>
            <person name="Martijn J."/>
            <person name="Lind A.E."/>
            <person name="van Eijk R."/>
            <person name="Schleper C."/>
            <person name="Guy L."/>
            <person name="Ettema T.J."/>
        </authorList>
    </citation>
    <scope>NUCLEOTIDE SEQUENCE</scope>
</reference>
<dbReference type="EMBL" id="LAZR01001422">
    <property type="protein sequence ID" value="KKN44880.1"/>
    <property type="molecule type" value="Genomic_DNA"/>
</dbReference>
<dbReference type="PROSITE" id="PS50110">
    <property type="entry name" value="RESPONSE_REGULATORY"/>
    <property type="match status" value="1"/>
</dbReference>
<sequence>MKVLIVDDSILLRERLTAMISELPEIEIIGQAENAQNAINSIRILKPDVTILDIRMPGGNGFEVLENIKKDKWHPLMIVLTSYPYPQYKKKCLDSGADFFFDKSSEFQKVIEVLKKFIKESNVQNN</sequence>
<dbReference type="InterPro" id="IPR001789">
    <property type="entry name" value="Sig_transdc_resp-reg_receiver"/>
</dbReference>
<dbReference type="SUPFAM" id="SSF52172">
    <property type="entry name" value="CheY-like"/>
    <property type="match status" value="1"/>
</dbReference>
<dbReference type="InterPro" id="IPR050595">
    <property type="entry name" value="Bact_response_regulator"/>
</dbReference>
<dbReference type="Gene3D" id="3.40.50.2300">
    <property type="match status" value="1"/>
</dbReference>
<name>A0A0F9QL52_9ZZZZ</name>
<protein>
    <recommendedName>
        <fullName evidence="2">Response regulatory domain-containing protein</fullName>
    </recommendedName>
</protein>
<dbReference type="InterPro" id="IPR011006">
    <property type="entry name" value="CheY-like_superfamily"/>
</dbReference>
<comment type="caution">
    <text evidence="3">The sequence shown here is derived from an EMBL/GenBank/DDBJ whole genome shotgun (WGS) entry which is preliminary data.</text>
</comment>
<dbReference type="GO" id="GO:0000160">
    <property type="term" value="P:phosphorelay signal transduction system"/>
    <property type="evidence" value="ECO:0007669"/>
    <property type="project" value="InterPro"/>
</dbReference>
<keyword evidence="1" id="KW-0597">Phosphoprotein</keyword>
<dbReference type="CDD" id="cd17535">
    <property type="entry name" value="REC_NarL-like"/>
    <property type="match status" value="1"/>
</dbReference>
<gene>
    <name evidence="3" type="ORF">LCGC14_0688620</name>
</gene>
<dbReference type="PANTHER" id="PTHR44591">
    <property type="entry name" value="STRESS RESPONSE REGULATOR PROTEIN 1"/>
    <property type="match status" value="1"/>
</dbReference>